<accession>A0AAD4UE11</accession>
<dbReference type="FunFam" id="3.40.50.2000:FF:000001">
    <property type="entry name" value="UDP-glucuronosyltransferase"/>
    <property type="match status" value="1"/>
</dbReference>
<evidence type="ECO:0000256" key="2">
    <source>
        <dbReference type="ARBA" id="ARBA00009995"/>
    </source>
</evidence>
<sequence>MKWLSLLLLLQLTCYFSSGSCGKVLVWPVEFSHWMNMKAVLDELVMRGHEVTVLISSASTITDANKPSAFKFEIFPVSLTKDDFENAVKNLIEKWTYMAKSSFWTNVLSFNELKSLLWEFSGMLMKICKEVVSKKKLITKLQESRFDVLLADAVGPCGELLTEILGIPLVYSLRFSPGFLFEKYSGQLSFPLSYVPVIFSALSDHMTFMERVKNMIYVLYFDFCFQTFDVKTWNEFYSEVLGRPTTFLETIGKADMWLIRTYWDFEFPRPVLPNFEFVGGLHCKPAKPLPKVTYFSFLCFVNFSFSEMEEFVQSSGENGIVVFTLGSMISNITEEKVNVIASALAQIPQKVLWRYDGKTPDTLGPNTRLYKWIPQNDLLGHPKTKAFITHGGTNGIYEAIYHGIPMVGLPLFADQPDNIARVKAKGAAVRVDLETMSARDLLSALKEVINNPSYKEKAMWLSTIQRNQPIKPLDRAVFWIEFVMRHKGAKHLRPAAHNLTWFQYHSLDVIGFLLACVATVVFVITKCFLFCYRKFAKTGKKQKRE</sequence>
<keyword evidence="9 13" id="KW-1133">Transmembrane helix</keyword>
<evidence type="ECO:0000256" key="11">
    <source>
        <dbReference type="ARBA" id="ARBA00023180"/>
    </source>
</evidence>
<comment type="similarity">
    <text evidence="2 12">Belongs to the UDP-glycosyltransferase family.</text>
</comment>
<evidence type="ECO:0000256" key="6">
    <source>
        <dbReference type="ARBA" id="ARBA00022692"/>
    </source>
</evidence>
<evidence type="ECO:0000256" key="7">
    <source>
        <dbReference type="ARBA" id="ARBA00022729"/>
    </source>
</evidence>
<evidence type="ECO:0000256" key="14">
    <source>
        <dbReference type="SAM" id="SignalP"/>
    </source>
</evidence>
<keyword evidence="16" id="KW-1185">Reference proteome</keyword>
<name>A0AAD4UE11_OVIAM</name>
<dbReference type="Pfam" id="PF00201">
    <property type="entry name" value="UDPGT"/>
    <property type="match status" value="1"/>
</dbReference>
<evidence type="ECO:0000313" key="16">
    <source>
        <dbReference type="Proteomes" id="UP001214576"/>
    </source>
</evidence>
<dbReference type="GO" id="GO:0005789">
    <property type="term" value="C:endoplasmic reticulum membrane"/>
    <property type="evidence" value="ECO:0007669"/>
    <property type="project" value="UniProtKB-SubCell"/>
</dbReference>
<dbReference type="FunFam" id="3.40.50.2000:FF:000081">
    <property type="entry name" value="UDP-glucuronosyltransferase 2A2"/>
    <property type="match status" value="1"/>
</dbReference>
<organism evidence="15 16">
    <name type="scientific">Ovis ammon polii</name>
    <dbReference type="NCBI Taxonomy" id="230172"/>
    <lineage>
        <taxon>Eukaryota</taxon>
        <taxon>Metazoa</taxon>
        <taxon>Chordata</taxon>
        <taxon>Craniata</taxon>
        <taxon>Vertebrata</taxon>
        <taxon>Euteleostomi</taxon>
        <taxon>Mammalia</taxon>
        <taxon>Eutheria</taxon>
        <taxon>Laurasiatheria</taxon>
        <taxon>Artiodactyla</taxon>
        <taxon>Ruminantia</taxon>
        <taxon>Pecora</taxon>
        <taxon>Bovidae</taxon>
        <taxon>Caprinae</taxon>
        <taxon>Ovis</taxon>
    </lineage>
</organism>
<dbReference type="Proteomes" id="UP001214576">
    <property type="component" value="Unassembled WGS sequence"/>
</dbReference>
<evidence type="ECO:0000256" key="3">
    <source>
        <dbReference type="ARBA" id="ARBA00012544"/>
    </source>
</evidence>
<keyword evidence="5 12" id="KW-0808">Transferase</keyword>
<dbReference type="AlphaFoldDB" id="A0AAD4UE11"/>
<keyword evidence="8" id="KW-0256">Endoplasmic reticulum</keyword>
<evidence type="ECO:0000256" key="1">
    <source>
        <dbReference type="ARBA" id="ARBA00004389"/>
    </source>
</evidence>
<proteinExistence type="inferred from homology"/>
<dbReference type="PANTHER" id="PTHR48043:SF12">
    <property type="entry name" value="UDP-GLUCURONOSYLTRANSFERASE 2B4"/>
    <property type="match status" value="1"/>
</dbReference>
<comment type="subcellular location">
    <subcellularLocation>
        <location evidence="1">Endoplasmic reticulum membrane</location>
        <topology evidence="1">Single-pass membrane protein</topology>
    </subcellularLocation>
</comment>
<dbReference type="PROSITE" id="PS00375">
    <property type="entry name" value="UDPGT"/>
    <property type="match status" value="1"/>
</dbReference>
<reference evidence="15" key="1">
    <citation type="submission" date="2022-03" db="EMBL/GenBank/DDBJ databases">
        <title>Genomic analyses of argali, domestic sheep and their hybrids provide insights into chromosomal evolution, heterosis and genetic basis of agronomic traits.</title>
        <authorList>
            <person name="Li M."/>
        </authorList>
    </citation>
    <scope>NUCLEOTIDE SEQUENCE</scope>
    <source>
        <strain evidence="15">CAU-MHL-2022a</strain>
        <tissue evidence="15">Skin</tissue>
    </source>
</reference>
<keyword evidence="11" id="KW-0325">Glycoprotein</keyword>
<dbReference type="InterPro" id="IPR002213">
    <property type="entry name" value="UDP_glucos_trans"/>
</dbReference>
<dbReference type="SUPFAM" id="SSF53756">
    <property type="entry name" value="UDP-Glycosyltransferase/glycogen phosphorylase"/>
    <property type="match status" value="1"/>
</dbReference>
<keyword evidence="4 12" id="KW-0328">Glycosyltransferase</keyword>
<dbReference type="EC" id="2.4.1.17" evidence="3"/>
<evidence type="ECO:0000256" key="12">
    <source>
        <dbReference type="RuleBase" id="RU003718"/>
    </source>
</evidence>
<dbReference type="InterPro" id="IPR035595">
    <property type="entry name" value="UDP_glycos_trans_CS"/>
</dbReference>
<gene>
    <name evidence="15" type="ORF">MG293_006998</name>
</gene>
<protein>
    <recommendedName>
        <fullName evidence="3">glucuronosyltransferase</fullName>
        <ecNumber evidence="3">2.4.1.17</ecNumber>
    </recommendedName>
</protein>
<dbReference type="InterPro" id="IPR050271">
    <property type="entry name" value="UDP-glycosyltransferase"/>
</dbReference>
<keyword evidence="6 13" id="KW-0812">Transmembrane</keyword>
<evidence type="ECO:0000313" key="15">
    <source>
        <dbReference type="EMBL" id="KAI4542872.1"/>
    </source>
</evidence>
<dbReference type="EMBL" id="JAKZEL010000006">
    <property type="protein sequence ID" value="KAI4542872.1"/>
    <property type="molecule type" value="Genomic_DNA"/>
</dbReference>
<dbReference type="PANTHER" id="PTHR48043">
    <property type="entry name" value="EG:EG0003.4 PROTEIN-RELATED"/>
    <property type="match status" value="1"/>
</dbReference>
<evidence type="ECO:0000256" key="5">
    <source>
        <dbReference type="ARBA" id="ARBA00022679"/>
    </source>
</evidence>
<keyword evidence="10 13" id="KW-0472">Membrane</keyword>
<feature type="chain" id="PRO_5042193079" description="glucuronosyltransferase" evidence="14">
    <location>
        <begin position="20"/>
        <end position="545"/>
    </location>
</feature>
<dbReference type="PROSITE" id="PS51257">
    <property type="entry name" value="PROKAR_LIPOPROTEIN"/>
    <property type="match status" value="1"/>
</dbReference>
<evidence type="ECO:0000256" key="10">
    <source>
        <dbReference type="ARBA" id="ARBA00023136"/>
    </source>
</evidence>
<keyword evidence="7 14" id="KW-0732">Signal</keyword>
<dbReference type="GO" id="GO:0015020">
    <property type="term" value="F:glucuronosyltransferase activity"/>
    <property type="evidence" value="ECO:0007669"/>
    <property type="project" value="UniProtKB-EC"/>
</dbReference>
<evidence type="ECO:0000256" key="13">
    <source>
        <dbReference type="SAM" id="Phobius"/>
    </source>
</evidence>
<evidence type="ECO:0000256" key="8">
    <source>
        <dbReference type="ARBA" id="ARBA00022824"/>
    </source>
</evidence>
<evidence type="ECO:0000256" key="9">
    <source>
        <dbReference type="ARBA" id="ARBA00022989"/>
    </source>
</evidence>
<dbReference type="CDD" id="cd03784">
    <property type="entry name" value="GT1_Gtf-like"/>
    <property type="match status" value="1"/>
</dbReference>
<evidence type="ECO:0000256" key="4">
    <source>
        <dbReference type="ARBA" id="ARBA00022676"/>
    </source>
</evidence>
<dbReference type="Gene3D" id="3.40.50.2000">
    <property type="entry name" value="Glycogen Phosphorylase B"/>
    <property type="match status" value="2"/>
</dbReference>
<feature type="signal peptide" evidence="14">
    <location>
        <begin position="1"/>
        <end position="19"/>
    </location>
</feature>
<comment type="caution">
    <text evidence="15">The sequence shown here is derived from an EMBL/GenBank/DDBJ whole genome shotgun (WGS) entry which is preliminary data.</text>
</comment>
<feature type="transmembrane region" description="Helical" evidence="13">
    <location>
        <begin position="509"/>
        <end position="532"/>
    </location>
</feature>